<organism evidence="1">
    <name type="scientific">marine metagenome</name>
    <dbReference type="NCBI Taxonomy" id="408172"/>
    <lineage>
        <taxon>unclassified sequences</taxon>
        <taxon>metagenomes</taxon>
        <taxon>ecological metagenomes</taxon>
    </lineage>
</organism>
<dbReference type="EMBL" id="UINC01004221">
    <property type="protein sequence ID" value="SVA12706.1"/>
    <property type="molecule type" value="Genomic_DNA"/>
</dbReference>
<name>A0A381T958_9ZZZZ</name>
<accession>A0A381T958</accession>
<protein>
    <submittedName>
        <fullName evidence="1">Uncharacterized protein</fullName>
    </submittedName>
</protein>
<proteinExistence type="predicted"/>
<dbReference type="AlphaFoldDB" id="A0A381T958"/>
<reference evidence="1" key="1">
    <citation type="submission" date="2018-05" db="EMBL/GenBank/DDBJ databases">
        <authorList>
            <person name="Lanie J.A."/>
            <person name="Ng W.-L."/>
            <person name="Kazmierczak K.M."/>
            <person name="Andrzejewski T.M."/>
            <person name="Davidsen T.M."/>
            <person name="Wayne K.J."/>
            <person name="Tettelin H."/>
            <person name="Glass J.I."/>
            <person name="Rusch D."/>
            <person name="Podicherti R."/>
            <person name="Tsui H.-C.T."/>
            <person name="Winkler M.E."/>
        </authorList>
    </citation>
    <scope>NUCLEOTIDE SEQUENCE</scope>
</reference>
<gene>
    <name evidence="1" type="ORF">METZ01_LOCUS65560</name>
</gene>
<sequence>MTIQKCAGQYSRSVVGAKDEPSFVNMPERNYICTYQI</sequence>
<evidence type="ECO:0000313" key="1">
    <source>
        <dbReference type="EMBL" id="SVA12706.1"/>
    </source>
</evidence>